<accession>A0A2D3V7A8</accession>
<feature type="region of interest" description="Disordered" evidence="1">
    <location>
        <begin position="601"/>
        <end position="771"/>
    </location>
</feature>
<gene>
    <name evidence="2" type="ORF">RCC_04279</name>
</gene>
<dbReference type="EMBL" id="FJUY01000005">
    <property type="protein sequence ID" value="CZT18434.1"/>
    <property type="molecule type" value="Genomic_DNA"/>
</dbReference>
<feature type="region of interest" description="Disordered" evidence="1">
    <location>
        <begin position="828"/>
        <end position="865"/>
    </location>
</feature>
<organism evidence="2 3">
    <name type="scientific">Ramularia collo-cygni</name>
    <dbReference type="NCBI Taxonomy" id="112498"/>
    <lineage>
        <taxon>Eukaryota</taxon>
        <taxon>Fungi</taxon>
        <taxon>Dikarya</taxon>
        <taxon>Ascomycota</taxon>
        <taxon>Pezizomycotina</taxon>
        <taxon>Dothideomycetes</taxon>
        <taxon>Dothideomycetidae</taxon>
        <taxon>Mycosphaerellales</taxon>
        <taxon>Mycosphaerellaceae</taxon>
        <taxon>Ramularia</taxon>
    </lineage>
</organism>
<keyword evidence="3" id="KW-1185">Reference proteome</keyword>
<feature type="region of interest" description="Disordered" evidence="1">
    <location>
        <begin position="273"/>
        <end position="306"/>
    </location>
</feature>
<dbReference type="AlphaFoldDB" id="A0A2D3V7A8"/>
<feature type="compositionally biased region" description="Acidic residues" evidence="1">
    <location>
        <begin position="837"/>
        <end position="865"/>
    </location>
</feature>
<feature type="compositionally biased region" description="Low complexity" evidence="1">
    <location>
        <begin position="703"/>
        <end position="771"/>
    </location>
</feature>
<sequence length="865" mass="94108">MRIHRPGTDQHLELIFLVNGIPASEYELPSTSSIASADGYLDTYIAVRPNDQLVVKWVWNGSILHGQFDWVADGTLVRENRIEGDSQNGMVKHRQKSWKFDYAIDCPTPEDWKSSELSKDLYEGNLVVTPLNPHDLFEVAGGERPGVGSLVFVASVNQHTRDEYDDAEKSVEVGSWKKRVGDLVRQADIPPEYALELQLTSDDKIKSKRSIQHRTRFKQTRFGKKAWGKMCFYYRSQEAILQAGGVAREEGKVLEVEAWESEGREFITVEPMKKTGHHKRKAGNTPFSEDGTEDGSTLFVGGGKPSSPERVIKVEYVSERATTPKPKKKAKLGGKLFPSPEKPKPMTELEGEDDVDVEENVLIQVDIPDDPWPSFLAASNDDVQHQSSRLSSAVESAVPPTVTKPPTDFDSLFDSATSQTSASAPPIRAATLPSPEWKFPSLSPTPNLPAPEWSFPPQSPRLNLRPTSPQANEAANKPRPTTSTSNSATTTSTSSRNTLLPPSRPSPSPPPDDPPPQPRMSDNFYIPSAREIATELEEGGTPRAHLDAYLYTRSKHFTDPSAAVAIYHQRVDSVAVLKGDGKYYARGGKEDVASAASVVKPRRVVSKKPSAAANTKPAASRGKLEAAATPSTSSSGLPLRSSVLDANAKQAKSNSDTTHAHQHRQQEQHHRQVPTMAPAPAKPLPPPKPAPTLAPSKRKRPETSPTTSSPAPSSTITATPAAAPTTTSIRPTSTSTPTSTTSTFTPTTTATTKRAKLTTSSTSSPTTTTTTSIATTNLNRIKQAKQHKATLKKSLLGTNALIKEAEKKIQKEEEDVLELERLNVEAEGRLRGLLEVLEGEEDDEDDEEMEGGDGGDGEEGMEGMD</sequence>
<protein>
    <submittedName>
        <fullName evidence="2">Uncharacterized protein</fullName>
    </submittedName>
</protein>
<reference evidence="2 3" key="1">
    <citation type="submission" date="2016-03" db="EMBL/GenBank/DDBJ databases">
        <authorList>
            <person name="Ploux O."/>
        </authorList>
    </citation>
    <scope>NUCLEOTIDE SEQUENCE [LARGE SCALE GENOMIC DNA]</scope>
    <source>
        <strain evidence="2 3">URUG2</strain>
    </source>
</reference>
<dbReference type="Proteomes" id="UP000225277">
    <property type="component" value="Unassembled WGS sequence"/>
</dbReference>
<evidence type="ECO:0000313" key="3">
    <source>
        <dbReference type="Proteomes" id="UP000225277"/>
    </source>
</evidence>
<evidence type="ECO:0000256" key="1">
    <source>
        <dbReference type="SAM" id="MobiDB-lite"/>
    </source>
</evidence>
<feature type="compositionally biased region" description="Pro residues" evidence="1">
    <location>
        <begin position="502"/>
        <end position="518"/>
    </location>
</feature>
<feature type="compositionally biased region" description="Low complexity" evidence="1">
    <location>
        <begin position="415"/>
        <end position="424"/>
    </location>
</feature>
<evidence type="ECO:0000313" key="2">
    <source>
        <dbReference type="EMBL" id="CZT18434.1"/>
    </source>
</evidence>
<feature type="compositionally biased region" description="Pro residues" evidence="1">
    <location>
        <begin position="680"/>
        <end position="692"/>
    </location>
</feature>
<feature type="compositionally biased region" description="Low complexity" evidence="1">
    <location>
        <begin position="629"/>
        <end position="642"/>
    </location>
</feature>
<dbReference type="RefSeq" id="XP_023625324.1">
    <property type="nucleotide sequence ID" value="XM_023769556.1"/>
</dbReference>
<feature type="compositionally biased region" description="Polar residues" evidence="1">
    <location>
        <begin position="385"/>
        <end position="394"/>
    </location>
</feature>
<proteinExistence type="predicted"/>
<feature type="region of interest" description="Disordered" evidence="1">
    <location>
        <begin position="320"/>
        <end position="354"/>
    </location>
</feature>
<feature type="region of interest" description="Disordered" evidence="1">
    <location>
        <begin position="373"/>
        <end position="525"/>
    </location>
</feature>
<dbReference type="STRING" id="112498.A0A2D3V7A8"/>
<feature type="compositionally biased region" description="Low complexity" evidence="1">
    <location>
        <begin position="478"/>
        <end position="501"/>
    </location>
</feature>
<dbReference type="GeneID" id="35599455"/>
<name>A0A2D3V7A8_9PEZI</name>
<dbReference type="OrthoDB" id="3648067at2759"/>